<accession>A0ABX1DD67</accession>
<keyword evidence="5" id="KW-0408">Iron</keyword>
<dbReference type="Gene3D" id="3.40.50.300">
    <property type="entry name" value="P-loop containing nucleotide triphosphate hydrolases"/>
    <property type="match status" value="2"/>
</dbReference>
<proteinExistence type="predicted"/>
<evidence type="ECO:0000313" key="9">
    <source>
        <dbReference type="EMBL" id="NJX15014.1"/>
    </source>
</evidence>
<sequence length="260" mass="30400">MHKPVEVLSSQFLISFELLKDEIKDFNNYPFSLQIVKFFEKIELHKNVTFLIGENGTGKSTLLESLATAYGFNPEGGSKNHRFRTKQTHSVLSEYIRYTRGVNRPNSEFFLRAESFYNLATNIDEIADKVFLKNNYGGKSLHEQSHGESFMSLFNNRFQEKGFYILDEPEAALSPQRQMSFLIRLNQLVKEECQFIIATHSPIILSYPNSKIIQISENGLEHVDYEETEHYKLYKFFLNNKDYMMKNLQIEKIDNFKTEG</sequence>
<keyword evidence="4" id="KW-0410">Iron transport</keyword>
<dbReference type="Pfam" id="PF13175">
    <property type="entry name" value="AAA_15"/>
    <property type="match status" value="1"/>
</dbReference>
<dbReference type="Proteomes" id="UP000760545">
    <property type="component" value="Unassembled WGS sequence"/>
</dbReference>
<dbReference type="Pfam" id="PF13476">
    <property type="entry name" value="AAA_23"/>
    <property type="match status" value="1"/>
</dbReference>
<dbReference type="SMART" id="SM00382">
    <property type="entry name" value="AAA"/>
    <property type="match status" value="1"/>
</dbReference>
<evidence type="ECO:0000256" key="4">
    <source>
        <dbReference type="ARBA" id="ARBA00022496"/>
    </source>
</evidence>
<protein>
    <submittedName>
        <fullName evidence="9">AAA family ATPase</fullName>
    </submittedName>
</protein>
<dbReference type="PANTHER" id="PTHR42771:SF2">
    <property type="entry name" value="IRON(3+)-HYDROXAMATE IMPORT ATP-BINDING PROTEIN FHUC"/>
    <property type="match status" value="1"/>
</dbReference>
<dbReference type="InterPro" id="IPR003593">
    <property type="entry name" value="AAA+_ATPase"/>
</dbReference>
<evidence type="ECO:0000256" key="5">
    <source>
        <dbReference type="ARBA" id="ARBA00023004"/>
    </source>
</evidence>
<dbReference type="InterPro" id="IPR027417">
    <property type="entry name" value="P-loop_NTPase"/>
</dbReference>
<keyword evidence="7" id="KW-0472">Membrane</keyword>
<organism evidence="9 10">
    <name type="scientific">Tamlana crocina</name>
    <dbReference type="NCBI Taxonomy" id="393006"/>
    <lineage>
        <taxon>Bacteria</taxon>
        <taxon>Pseudomonadati</taxon>
        <taxon>Bacteroidota</taxon>
        <taxon>Flavobacteriia</taxon>
        <taxon>Flavobacteriales</taxon>
        <taxon>Flavobacteriaceae</taxon>
        <taxon>Tamlana</taxon>
    </lineage>
</organism>
<evidence type="ECO:0000256" key="2">
    <source>
        <dbReference type="ARBA" id="ARBA00022448"/>
    </source>
</evidence>
<keyword evidence="3" id="KW-1003">Cell membrane</keyword>
<evidence type="ECO:0000256" key="6">
    <source>
        <dbReference type="ARBA" id="ARBA00023065"/>
    </source>
</evidence>
<dbReference type="PANTHER" id="PTHR42771">
    <property type="entry name" value="IRON(3+)-HYDROXAMATE IMPORT ATP-BINDING PROTEIN FHUC"/>
    <property type="match status" value="1"/>
</dbReference>
<reference evidence="9 10" key="1">
    <citation type="submission" date="2020-03" db="EMBL/GenBank/DDBJ databases">
        <title>Tamlana sp. nov, isolated from XXX.</title>
        <authorList>
            <person name="Cao W.R."/>
        </authorList>
    </citation>
    <scope>NUCLEOTIDE SEQUENCE [LARGE SCALE GENOMIC DNA]</scope>
    <source>
        <strain evidence="9 10">HST1-43</strain>
    </source>
</reference>
<comment type="caution">
    <text evidence="9">The sequence shown here is derived from an EMBL/GenBank/DDBJ whole genome shotgun (WGS) entry which is preliminary data.</text>
</comment>
<feature type="domain" description="AAA+ ATPase" evidence="8">
    <location>
        <begin position="45"/>
        <end position="220"/>
    </location>
</feature>
<gene>
    <name evidence="9" type="ORF">HC176_05880</name>
</gene>
<evidence type="ECO:0000256" key="3">
    <source>
        <dbReference type="ARBA" id="ARBA00022475"/>
    </source>
</evidence>
<dbReference type="SUPFAM" id="SSF52540">
    <property type="entry name" value="P-loop containing nucleoside triphosphate hydrolases"/>
    <property type="match status" value="1"/>
</dbReference>
<evidence type="ECO:0000259" key="8">
    <source>
        <dbReference type="SMART" id="SM00382"/>
    </source>
</evidence>
<dbReference type="InterPro" id="IPR041685">
    <property type="entry name" value="AAA_GajA/Old/RecF-like"/>
</dbReference>
<dbReference type="EMBL" id="JAAVJS010000006">
    <property type="protein sequence ID" value="NJX15014.1"/>
    <property type="molecule type" value="Genomic_DNA"/>
</dbReference>
<name>A0ABX1DD67_9FLAO</name>
<keyword evidence="2" id="KW-0813">Transport</keyword>
<dbReference type="InterPro" id="IPR038729">
    <property type="entry name" value="Rad50/SbcC_AAA"/>
</dbReference>
<keyword evidence="6" id="KW-0406">Ion transport</keyword>
<evidence type="ECO:0000256" key="1">
    <source>
        <dbReference type="ARBA" id="ARBA00004202"/>
    </source>
</evidence>
<evidence type="ECO:0000313" key="10">
    <source>
        <dbReference type="Proteomes" id="UP000760545"/>
    </source>
</evidence>
<evidence type="ECO:0000256" key="7">
    <source>
        <dbReference type="ARBA" id="ARBA00023136"/>
    </source>
</evidence>
<comment type="subcellular location">
    <subcellularLocation>
        <location evidence="1">Cell membrane</location>
        <topology evidence="1">Peripheral membrane protein</topology>
    </subcellularLocation>
</comment>
<keyword evidence="10" id="KW-1185">Reference proteome</keyword>
<dbReference type="InterPro" id="IPR051535">
    <property type="entry name" value="Siderophore_ABC-ATPase"/>
</dbReference>